<gene>
    <name evidence="4" type="ORF">ABXS05_10895</name>
</gene>
<comment type="similarity">
    <text evidence="2 3">Belongs to the LOG family.</text>
</comment>
<dbReference type="SUPFAM" id="SSF102405">
    <property type="entry name" value="MCP/YpsA-like"/>
    <property type="match status" value="1"/>
</dbReference>
<dbReference type="RefSeq" id="WP_367623924.1">
    <property type="nucleotide sequence ID" value="NZ_JBFNQD010000003.1"/>
</dbReference>
<comment type="caution">
    <text evidence="4">The sequence shown here is derived from an EMBL/GenBank/DDBJ whole genome shotgun (WGS) entry which is preliminary data.</text>
</comment>
<protein>
    <recommendedName>
        <fullName evidence="3">Cytokinin riboside 5'-monophosphate phosphoribohydrolase</fullName>
        <ecNumber evidence="3">3.2.2.n1</ecNumber>
    </recommendedName>
</protein>
<dbReference type="EMBL" id="JBFNQD010000003">
    <property type="protein sequence ID" value="MEW9306047.1"/>
    <property type="molecule type" value="Genomic_DNA"/>
</dbReference>
<accession>A0ABV3PK86</accession>
<proteinExistence type="inferred from homology"/>
<dbReference type="PANTHER" id="PTHR31223">
    <property type="entry name" value="LOG FAMILY PROTEIN YJL055W"/>
    <property type="match status" value="1"/>
</dbReference>
<dbReference type="Pfam" id="PF03641">
    <property type="entry name" value="Lysine_decarbox"/>
    <property type="match status" value="1"/>
</dbReference>
<dbReference type="EC" id="3.2.2.n1" evidence="3"/>
<dbReference type="NCBIfam" id="TIGR00730">
    <property type="entry name" value="Rossman fold protein, TIGR00730 family"/>
    <property type="match status" value="1"/>
</dbReference>
<name>A0ABV3PK86_9HYPH</name>
<evidence type="ECO:0000313" key="5">
    <source>
        <dbReference type="Proteomes" id="UP001555786"/>
    </source>
</evidence>
<keyword evidence="5" id="KW-1185">Reference proteome</keyword>
<dbReference type="InterPro" id="IPR005269">
    <property type="entry name" value="LOG"/>
</dbReference>
<dbReference type="PANTHER" id="PTHR31223:SF70">
    <property type="entry name" value="LOG FAMILY PROTEIN YJL055W"/>
    <property type="match status" value="1"/>
</dbReference>
<keyword evidence="3" id="KW-0378">Hydrolase</keyword>
<organism evidence="4 5">
    <name type="scientific">Labrys neptuniae</name>
    <dbReference type="NCBI Taxonomy" id="376174"/>
    <lineage>
        <taxon>Bacteria</taxon>
        <taxon>Pseudomonadati</taxon>
        <taxon>Pseudomonadota</taxon>
        <taxon>Alphaproteobacteria</taxon>
        <taxon>Hyphomicrobiales</taxon>
        <taxon>Xanthobacteraceae</taxon>
        <taxon>Labrys</taxon>
    </lineage>
</organism>
<evidence type="ECO:0000256" key="1">
    <source>
        <dbReference type="ARBA" id="ARBA00000274"/>
    </source>
</evidence>
<dbReference type="InterPro" id="IPR031100">
    <property type="entry name" value="LOG_fam"/>
</dbReference>
<evidence type="ECO:0000256" key="2">
    <source>
        <dbReference type="ARBA" id="ARBA00006763"/>
    </source>
</evidence>
<evidence type="ECO:0000256" key="3">
    <source>
        <dbReference type="RuleBase" id="RU363015"/>
    </source>
</evidence>
<comment type="catalytic activity">
    <reaction evidence="1">
        <text>AMP + H2O = D-ribose 5-phosphate + adenine</text>
        <dbReference type="Rhea" id="RHEA:20129"/>
        <dbReference type="ChEBI" id="CHEBI:15377"/>
        <dbReference type="ChEBI" id="CHEBI:16708"/>
        <dbReference type="ChEBI" id="CHEBI:78346"/>
        <dbReference type="ChEBI" id="CHEBI:456215"/>
        <dbReference type="EC" id="3.2.2.4"/>
    </reaction>
</comment>
<dbReference type="Proteomes" id="UP001555786">
    <property type="component" value="Unassembled WGS sequence"/>
</dbReference>
<keyword evidence="3" id="KW-0203">Cytokinin biosynthesis</keyword>
<reference evidence="4 5" key="1">
    <citation type="submission" date="2024-07" db="EMBL/GenBank/DDBJ databases">
        <title>Description of Labrys sedimenti sp. nov., isolated from a diclofenac-degrading enrichment culture.</title>
        <authorList>
            <person name="Tancsics A."/>
            <person name="Csepanyi A."/>
        </authorList>
    </citation>
    <scope>NUCLEOTIDE SEQUENCE [LARGE SCALE GENOMIC DNA]</scope>
    <source>
        <strain evidence="4 5">LMG 23578</strain>
    </source>
</reference>
<evidence type="ECO:0000313" key="4">
    <source>
        <dbReference type="EMBL" id="MEW9306047.1"/>
    </source>
</evidence>
<dbReference type="Gene3D" id="3.40.50.450">
    <property type="match status" value="1"/>
</dbReference>
<sequence length="200" mass="22090">MTKLRSICVYCGSSNGTRSEYVAGAERLGRDMAEGGIRLVYGGGNVGLMGTVARAVIENGGQVTGIIPTFLQRRERMLTEVEELIVTKDMHERKRLMFERADAFVALPGGVGTLEELVEQLTWAQLGQHKKPIVLVNIDGFWTRFLDILEHMREEGFIRPETAVDVLVANTPEEVVPMVTAAIEKITRAEMAMSVAPETL</sequence>